<dbReference type="Proteomes" id="UP001600888">
    <property type="component" value="Unassembled WGS sequence"/>
</dbReference>
<dbReference type="InterPro" id="IPR036047">
    <property type="entry name" value="F-box-like_dom_sf"/>
</dbReference>
<evidence type="ECO:0000313" key="3">
    <source>
        <dbReference type="Proteomes" id="UP001600888"/>
    </source>
</evidence>
<evidence type="ECO:0008006" key="4">
    <source>
        <dbReference type="Google" id="ProtNLM"/>
    </source>
</evidence>
<sequence length="586" mass="64728">MDLSAILNDVQDEESPPVKGEAEPAQITETRHGLPRLLRLPAVLHDPIISHLSNRDIKSLRLTCTFFHDVARLRLHRVFISAHHRDVQVLRAVADSDTFRSGVTELIWDDARLSNFPHLAQAHDENGGDYNSGASDDEEDREVPKWFINACNENVIDLRSRKGRDADRPEHAEHAAREEQLNARLPPAACWAHYQELLREQDAVISSGADEAAFRYALQRFPSLERVTITPAAHGWLFNPLYGTPTIRALPHGLNYPIPRGWPTAPDVCPPRSMQPWLEDGGDADGEDYKEQWRGVRIALRVLAEPQTEHRITEFVLDAHHLDTGLTCRIFEHPATSVEYTNLCALLRRPGLARLDLALAVGGQEPLRWPALRGGHLRAALAGAPGLRHFSLRTNVAPDLDVWAPVRSLARGGGGGNPEHHVPLGGLVVPAGSWTRLRHFGLSGFHVTQADVMSLLGALPGSLRSVELSFLYFVDGGGDWRGLLGEMRDTLDWRGREAACRPAVVVGHGLMAPWCGRAVWAGREHVGSFLYGDGPNPFGGEGEPAPNQIDMGYGAGVVRDAFDPSYERPYVDNAELIRLGIVKKAR</sequence>
<comment type="caution">
    <text evidence="2">The sequence shown here is derived from an EMBL/GenBank/DDBJ whole genome shotgun (WGS) entry which is preliminary data.</text>
</comment>
<protein>
    <recommendedName>
        <fullName evidence="4">F-box domain-containing protein</fullName>
    </recommendedName>
</protein>
<keyword evidence="3" id="KW-1185">Reference proteome</keyword>
<organism evidence="2 3">
    <name type="scientific">Diaporthe vaccinii</name>
    <dbReference type="NCBI Taxonomy" id="105482"/>
    <lineage>
        <taxon>Eukaryota</taxon>
        <taxon>Fungi</taxon>
        <taxon>Dikarya</taxon>
        <taxon>Ascomycota</taxon>
        <taxon>Pezizomycotina</taxon>
        <taxon>Sordariomycetes</taxon>
        <taxon>Sordariomycetidae</taxon>
        <taxon>Diaporthales</taxon>
        <taxon>Diaporthaceae</taxon>
        <taxon>Diaporthe</taxon>
        <taxon>Diaporthe eres species complex</taxon>
    </lineage>
</organism>
<feature type="region of interest" description="Disordered" evidence="1">
    <location>
        <begin position="1"/>
        <end position="26"/>
    </location>
</feature>
<evidence type="ECO:0000256" key="1">
    <source>
        <dbReference type="SAM" id="MobiDB-lite"/>
    </source>
</evidence>
<dbReference type="EMBL" id="JBAWTH010000029">
    <property type="protein sequence ID" value="KAL2285724.1"/>
    <property type="molecule type" value="Genomic_DNA"/>
</dbReference>
<accession>A0ABR4ETG0</accession>
<reference evidence="2 3" key="1">
    <citation type="submission" date="2024-03" db="EMBL/GenBank/DDBJ databases">
        <title>A high-quality draft genome sequence of Diaporthe vaccinii, a causative agent of upright dieback and viscid rot disease in cranberry plants.</title>
        <authorList>
            <person name="Sarrasin M."/>
            <person name="Lang B.F."/>
            <person name="Burger G."/>
        </authorList>
    </citation>
    <scope>NUCLEOTIDE SEQUENCE [LARGE SCALE GENOMIC DNA]</scope>
    <source>
        <strain evidence="2 3">IS7</strain>
    </source>
</reference>
<name>A0ABR4ETG0_9PEZI</name>
<evidence type="ECO:0000313" key="2">
    <source>
        <dbReference type="EMBL" id="KAL2285724.1"/>
    </source>
</evidence>
<gene>
    <name evidence="2" type="ORF">FJTKL_07730</name>
</gene>
<proteinExistence type="predicted"/>
<dbReference type="SUPFAM" id="SSF81383">
    <property type="entry name" value="F-box domain"/>
    <property type="match status" value="1"/>
</dbReference>